<dbReference type="Gene3D" id="3.60.21.10">
    <property type="match status" value="1"/>
</dbReference>
<evidence type="ECO:0000256" key="2">
    <source>
        <dbReference type="ARBA" id="ARBA00006654"/>
    </source>
</evidence>
<keyword evidence="7" id="KW-0479">Metal-binding</keyword>
<dbReference type="Gene3D" id="3.90.780.10">
    <property type="entry name" value="5'-Nucleotidase, C-terminal domain"/>
    <property type="match status" value="1"/>
</dbReference>
<keyword evidence="9 12" id="KW-0547">Nucleotide-binding</keyword>
<dbReference type="GO" id="GO:0090729">
    <property type="term" value="F:toxin activity"/>
    <property type="evidence" value="ECO:0007669"/>
    <property type="project" value="UniProtKB-KW"/>
</dbReference>
<feature type="domain" description="Calcineurin-like phosphoesterase" evidence="13">
    <location>
        <begin position="30"/>
        <end position="243"/>
    </location>
</feature>
<dbReference type="CDD" id="cd07409">
    <property type="entry name" value="MPP_CD73_N"/>
    <property type="match status" value="1"/>
</dbReference>
<dbReference type="Pfam" id="PF00149">
    <property type="entry name" value="Metallophos"/>
    <property type="match status" value="1"/>
</dbReference>
<reference evidence="15" key="1">
    <citation type="submission" date="2021-12" db="EMBL/GenBank/DDBJ databases">
        <authorList>
            <person name="King R."/>
        </authorList>
    </citation>
    <scope>NUCLEOTIDE SEQUENCE</scope>
</reference>
<keyword evidence="16" id="KW-1185">Reference proteome</keyword>
<dbReference type="AlphaFoldDB" id="A0A9P0BD53"/>
<keyword evidence="5" id="KW-0964">Secreted</keyword>
<evidence type="ECO:0000256" key="11">
    <source>
        <dbReference type="ARBA" id="ARBA00023240"/>
    </source>
</evidence>
<dbReference type="InterPro" id="IPR008334">
    <property type="entry name" value="5'-Nucleotdase_C"/>
</dbReference>
<dbReference type="EC" id="3.6.1.5" evidence="3"/>
<dbReference type="PRINTS" id="PR01607">
    <property type="entry name" value="APYRASEFAMLY"/>
</dbReference>
<feature type="signal peptide" evidence="12">
    <location>
        <begin position="1"/>
        <end position="18"/>
    </location>
</feature>
<dbReference type="InterPro" id="IPR006179">
    <property type="entry name" value="5_nucleotidase/apyrase"/>
</dbReference>
<dbReference type="GO" id="GO:0006196">
    <property type="term" value="P:AMP catabolic process"/>
    <property type="evidence" value="ECO:0007669"/>
    <property type="project" value="TreeGrafter"/>
</dbReference>
<evidence type="ECO:0000256" key="7">
    <source>
        <dbReference type="ARBA" id="ARBA00022723"/>
    </source>
</evidence>
<organism evidence="15 16">
    <name type="scientific">Brassicogethes aeneus</name>
    <name type="common">Rape pollen beetle</name>
    <name type="synonym">Meligethes aeneus</name>
    <dbReference type="NCBI Taxonomy" id="1431903"/>
    <lineage>
        <taxon>Eukaryota</taxon>
        <taxon>Metazoa</taxon>
        <taxon>Ecdysozoa</taxon>
        <taxon>Arthropoda</taxon>
        <taxon>Hexapoda</taxon>
        <taxon>Insecta</taxon>
        <taxon>Pterygota</taxon>
        <taxon>Neoptera</taxon>
        <taxon>Endopterygota</taxon>
        <taxon>Coleoptera</taxon>
        <taxon>Polyphaga</taxon>
        <taxon>Cucujiformia</taxon>
        <taxon>Nitidulidae</taxon>
        <taxon>Meligethinae</taxon>
        <taxon>Brassicogethes</taxon>
    </lineage>
</organism>
<keyword evidence="8 12" id="KW-0732">Signal</keyword>
<dbReference type="FunFam" id="3.60.21.10:FF:000020">
    <property type="entry name" value="NT5E isoform 4"/>
    <property type="match status" value="1"/>
</dbReference>
<evidence type="ECO:0000256" key="1">
    <source>
        <dbReference type="ARBA" id="ARBA00004613"/>
    </source>
</evidence>
<keyword evidence="6" id="KW-0800">Toxin</keyword>
<evidence type="ECO:0000259" key="13">
    <source>
        <dbReference type="Pfam" id="PF00149"/>
    </source>
</evidence>
<accession>A0A9P0BD53</accession>
<evidence type="ECO:0000256" key="10">
    <source>
        <dbReference type="ARBA" id="ARBA00022801"/>
    </source>
</evidence>
<dbReference type="SUPFAM" id="SSF56300">
    <property type="entry name" value="Metallo-dependent phosphatases"/>
    <property type="match status" value="1"/>
</dbReference>
<evidence type="ECO:0000256" key="6">
    <source>
        <dbReference type="ARBA" id="ARBA00022656"/>
    </source>
</evidence>
<dbReference type="GO" id="GO:0000166">
    <property type="term" value="F:nucleotide binding"/>
    <property type="evidence" value="ECO:0007669"/>
    <property type="project" value="UniProtKB-KW"/>
</dbReference>
<evidence type="ECO:0000313" key="15">
    <source>
        <dbReference type="EMBL" id="CAH0559414.1"/>
    </source>
</evidence>
<dbReference type="InterPro" id="IPR036907">
    <property type="entry name" value="5'-Nucleotdase_C_sf"/>
</dbReference>
<dbReference type="InterPro" id="IPR029052">
    <property type="entry name" value="Metallo-depent_PP-like"/>
</dbReference>
<dbReference type="InterPro" id="IPR006146">
    <property type="entry name" value="5'-Nucleotdase_CS"/>
</dbReference>
<dbReference type="GO" id="GO:0005886">
    <property type="term" value="C:plasma membrane"/>
    <property type="evidence" value="ECO:0007669"/>
    <property type="project" value="TreeGrafter"/>
</dbReference>
<dbReference type="GO" id="GO:0008253">
    <property type="term" value="F:5'-nucleotidase activity"/>
    <property type="evidence" value="ECO:0007669"/>
    <property type="project" value="TreeGrafter"/>
</dbReference>
<feature type="chain" id="PRO_5040530303" description="apyrase" evidence="12">
    <location>
        <begin position="19"/>
        <end position="564"/>
    </location>
</feature>
<evidence type="ECO:0000256" key="8">
    <source>
        <dbReference type="ARBA" id="ARBA00022729"/>
    </source>
</evidence>
<evidence type="ECO:0000256" key="5">
    <source>
        <dbReference type="ARBA" id="ARBA00022525"/>
    </source>
</evidence>
<dbReference type="Pfam" id="PF02872">
    <property type="entry name" value="5_nucleotid_C"/>
    <property type="match status" value="1"/>
</dbReference>
<dbReference type="FunFam" id="3.90.780.10:FF:000001">
    <property type="entry name" value="NT5E isoform 3"/>
    <property type="match status" value="1"/>
</dbReference>
<feature type="domain" description="5'-Nucleotidase C-terminal" evidence="14">
    <location>
        <begin position="337"/>
        <end position="509"/>
    </location>
</feature>
<keyword evidence="10 12" id="KW-0378">Hydrolase</keyword>
<dbReference type="EMBL" id="OV121137">
    <property type="protein sequence ID" value="CAH0559414.1"/>
    <property type="molecule type" value="Genomic_DNA"/>
</dbReference>
<dbReference type="PROSITE" id="PS00786">
    <property type="entry name" value="5_NUCLEOTIDASE_2"/>
    <property type="match status" value="1"/>
</dbReference>
<name>A0A9P0BD53_BRAAE</name>
<evidence type="ECO:0000256" key="12">
    <source>
        <dbReference type="RuleBase" id="RU362119"/>
    </source>
</evidence>
<evidence type="ECO:0000313" key="16">
    <source>
        <dbReference type="Proteomes" id="UP001154078"/>
    </source>
</evidence>
<evidence type="ECO:0000256" key="9">
    <source>
        <dbReference type="ARBA" id="ARBA00022741"/>
    </source>
</evidence>
<dbReference type="GO" id="GO:0004050">
    <property type="term" value="F:apyrase activity"/>
    <property type="evidence" value="ECO:0007669"/>
    <property type="project" value="UniProtKB-EC"/>
</dbReference>
<dbReference type="PANTHER" id="PTHR11575">
    <property type="entry name" value="5'-NUCLEOTIDASE-RELATED"/>
    <property type="match status" value="1"/>
</dbReference>
<proteinExistence type="inferred from homology"/>
<dbReference type="GO" id="GO:0046872">
    <property type="term" value="F:metal ion binding"/>
    <property type="evidence" value="ECO:0007669"/>
    <property type="project" value="UniProtKB-KW"/>
</dbReference>
<sequence>MLPICLFLFVVSAHSVYGHPLKNEDLFKIHVAHINDFHARFEETNELGGRCADEKCIGGFSRQFEEISSLRNEDPSLILLNGGDNFQGTLWYSVFKWNVTQYFMNKLKFDVIVLGNHEFDDGIQGITPFMRAINAPVVVSNIDDSLEPDFQKLYTKSTIIERNGKKIGVIGVTSIDTPNISSVGKLKFLDESASVNAEAERLVAEDDVFTIIVLSHCGYDADKAIAKNATSKVSLIVGAHSHSFLYTGEKAPGPDKVVGPYPTIVSRKDGKKVLITQAAAFCKYIGNISVSYKLNGEVADWEGAPIFLDTTSPKSEYIEKEMQSWKEEIDQIGTKVLGTSLVDLDGNTCYTKECTLGNMLTDAFVYNYIEKAEEGAWTSASIAIINAGGVRTSISRGNITYSDILTTIPFSDTVDISDIEGRFIRELFEAVVTLECRDGKLYTNTRLLQVSGIKYTVNLNKPDGSKIQDIKIRCRKCKVPEYEDLDDNKVYRIITQSFLTHGGDNLDVLPKNLKNTTVGPLDVDVLTKYLSNNSPVYEEEDRITIIGSNRNPLKQIRCQANKVK</sequence>
<evidence type="ECO:0000256" key="3">
    <source>
        <dbReference type="ARBA" id="ARBA00012148"/>
    </source>
</evidence>
<gene>
    <name evidence="15" type="ORF">MELIAE_LOCUS9507</name>
</gene>
<comment type="similarity">
    <text evidence="2 12">Belongs to the 5'-nucleotidase family.</text>
</comment>
<protein>
    <recommendedName>
        <fullName evidence="3">apyrase</fullName>
        <ecNumber evidence="3">3.6.1.5</ecNumber>
    </recommendedName>
</protein>
<comment type="subcellular location">
    <subcellularLocation>
        <location evidence="1">Secreted</location>
    </subcellularLocation>
</comment>
<keyword evidence="4" id="KW-1201">Platelet aggregation inhibiting toxin</keyword>
<evidence type="ECO:0000256" key="4">
    <source>
        <dbReference type="ARBA" id="ARBA00022442"/>
    </source>
</evidence>
<dbReference type="PANTHER" id="PTHR11575:SF32">
    <property type="entry name" value="APYRASE-LIKE PROTEIN"/>
    <property type="match status" value="1"/>
</dbReference>
<dbReference type="SUPFAM" id="SSF55816">
    <property type="entry name" value="5'-nucleotidase (syn. UDP-sugar hydrolase), C-terminal domain"/>
    <property type="match status" value="1"/>
</dbReference>
<keyword evidence="11" id="KW-1199">Hemostasis impairing toxin</keyword>
<dbReference type="InterPro" id="IPR004843">
    <property type="entry name" value="Calcineurin-like_PHP"/>
</dbReference>
<evidence type="ECO:0000259" key="14">
    <source>
        <dbReference type="Pfam" id="PF02872"/>
    </source>
</evidence>
<dbReference type="Proteomes" id="UP001154078">
    <property type="component" value="Chromosome 6"/>
</dbReference>
<dbReference type="OrthoDB" id="7722975at2759"/>
<dbReference type="GO" id="GO:0005576">
    <property type="term" value="C:extracellular region"/>
    <property type="evidence" value="ECO:0007669"/>
    <property type="project" value="UniProtKB-SubCell"/>
</dbReference>